<dbReference type="PATRIC" id="fig|55758.3.peg.625"/>
<proteinExistence type="predicted"/>
<dbReference type="AlphaFoldDB" id="A0A166DZI1"/>
<comment type="caution">
    <text evidence="1">The sequence shown here is derived from an EMBL/GenBank/DDBJ whole genome shotgun (WGS) entry which is preliminary data.</text>
</comment>
<sequence length="44" mass="5435">MDYLLMNYTRSKKQNKQITRKQKDDLEKEFINIIKPLKSNNSYR</sequence>
<accession>A0A166DZI1</accession>
<organism evidence="1 2">
    <name type="scientific">Methanobrevibacter filiformis</name>
    <dbReference type="NCBI Taxonomy" id="55758"/>
    <lineage>
        <taxon>Archaea</taxon>
        <taxon>Methanobacteriati</taxon>
        <taxon>Methanobacteriota</taxon>
        <taxon>Methanomada group</taxon>
        <taxon>Methanobacteria</taxon>
        <taxon>Methanobacteriales</taxon>
        <taxon>Methanobacteriaceae</taxon>
        <taxon>Methanobrevibacter</taxon>
    </lineage>
</organism>
<protein>
    <submittedName>
        <fullName evidence="1">Uncharacterized protein</fullName>
    </submittedName>
</protein>
<gene>
    <name evidence="1" type="ORF">MBFIL_05600</name>
</gene>
<evidence type="ECO:0000313" key="1">
    <source>
        <dbReference type="EMBL" id="KZX16116.1"/>
    </source>
</evidence>
<reference evidence="1 2" key="1">
    <citation type="submission" date="2016-04" db="EMBL/GenBank/DDBJ databases">
        <title>Genome sequence of Methanobrevibacter filiformis DSM 11501.</title>
        <authorList>
            <person name="Poehlein A."/>
            <person name="Seedorf H."/>
            <person name="Daniel R."/>
        </authorList>
    </citation>
    <scope>NUCLEOTIDE SEQUENCE [LARGE SCALE GENOMIC DNA]</scope>
    <source>
        <strain evidence="1 2">DSM 11501</strain>
    </source>
</reference>
<keyword evidence="2" id="KW-1185">Reference proteome</keyword>
<evidence type="ECO:0000313" key="2">
    <source>
        <dbReference type="Proteomes" id="UP000077066"/>
    </source>
</evidence>
<name>A0A166DZI1_9EURY</name>
<dbReference type="Proteomes" id="UP000077066">
    <property type="component" value="Unassembled WGS sequence"/>
</dbReference>
<dbReference type="EMBL" id="LWMT01000077">
    <property type="protein sequence ID" value="KZX16116.1"/>
    <property type="molecule type" value="Genomic_DNA"/>
</dbReference>